<keyword evidence="3" id="KW-1185">Reference proteome</keyword>
<organism evidence="2 3">
    <name type="scientific">Leptolyngbya cf. ectocarpi LEGE 11479</name>
    <dbReference type="NCBI Taxonomy" id="1828722"/>
    <lineage>
        <taxon>Bacteria</taxon>
        <taxon>Bacillati</taxon>
        <taxon>Cyanobacteriota</taxon>
        <taxon>Cyanophyceae</taxon>
        <taxon>Leptolyngbyales</taxon>
        <taxon>Leptolyngbyaceae</taxon>
        <taxon>Leptolyngbya group</taxon>
        <taxon>Leptolyngbya</taxon>
    </lineage>
</organism>
<dbReference type="EMBL" id="JADEXP010000208">
    <property type="protein sequence ID" value="MBE9068856.1"/>
    <property type="molecule type" value="Genomic_DNA"/>
</dbReference>
<evidence type="ECO:0000256" key="1">
    <source>
        <dbReference type="SAM" id="MobiDB-lite"/>
    </source>
</evidence>
<dbReference type="AlphaFoldDB" id="A0A929F8K3"/>
<feature type="compositionally biased region" description="Acidic residues" evidence="1">
    <location>
        <begin position="110"/>
        <end position="120"/>
    </location>
</feature>
<feature type="compositionally biased region" description="Basic and acidic residues" evidence="1">
    <location>
        <begin position="50"/>
        <end position="94"/>
    </location>
</feature>
<dbReference type="Proteomes" id="UP000615026">
    <property type="component" value="Unassembled WGS sequence"/>
</dbReference>
<proteinExistence type="predicted"/>
<sequence>MGLFDWFNPTEPDTTTFEVSNDDGEQIVFTVPTKGASEIRTGLRNAGIPKDTDDTYSRSRTELSVEARDPNELRWWGKRDCDPKEDLEPNGDREPVDDDTEPSFDREQDYSDYEESEQDAEMYWPFW</sequence>
<evidence type="ECO:0000313" key="2">
    <source>
        <dbReference type="EMBL" id="MBE9068856.1"/>
    </source>
</evidence>
<protein>
    <submittedName>
        <fullName evidence="2">Uncharacterized protein</fullName>
    </submittedName>
</protein>
<accession>A0A929F8K3</accession>
<name>A0A929F8K3_LEPEC</name>
<reference evidence="2" key="1">
    <citation type="submission" date="2020-10" db="EMBL/GenBank/DDBJ databases">
        <authorList>
            <person name="Castelo-Branco R."/>
            <person name="Eusebio N."/>
            <person name="Adriana R."/>
            <person name="Vieira A."/>
            <person name="Brugerolle De Fraissinette N."/>
            <person name="Rezende De Castro R."/>
            <person name="Schneider M.P."/>
            <person name="Vasconcelos V."/>
            <person name="Leao P.N."/>
        </authorList>
    </citation>
    <scope>NUCLEOTIDE SEQUENCE</scope>
    <source>
        <strain evidence="2">LEGE 11479</strain>
    </source>
</reference>
<gene>
    <name evidence="2" type="ORF">IQ260_19615</name>
</gene>
<feature type="region of interest" description="Disordered" evidence="1">
    <location>
        <begin position="43"/>
        <end position="127"/>
    </location>
</feature>
<comment type="caution">
    <text evidence="2">The sequence shown here is derived from an EMBL/GenBank/DDBJ whole genome shotgun (WGS) entry which is preliminary data.</text>
</comment>
<dbReference type="RefSeq" id="WP_193994783.1">
    <property type="nucleotide sequence ID" value="NZ_JADEXP010000208.1"/>
</dbReference>
<evidence type="ECO:0000313" key="3">
    <source>
        <dbReference type="Proteomes" id="UP000615026"/>
    </source>
</evidence>